<dbReference type="Pfam" id="PF10183">
    <property type="entry name" value="ESSS"/>
    <property type="match status" value="1"/>
</dbReference>
<evidence type="ECO:0000256" key="10">
    <source>
        <dbReference type="ARBA" id="ARBA00022982"/>
    </source>
</evidence>
<feature type="transmembrane region" description="Helical" evidence="17">
    <location>
        <begin position="93"/>
        <end position="112"/>
    </location>
</feature>
<keyword evidence="5" id="KW-0813">Transport</keyword>
<keyword evidence="6" id="KW-0679">Respiratory chain</keyword>
<protein>
    <recommendedName>
        <fullName evidence="4">NADH dehydrogenase [ubiquinone] 1 beta subcomplex subunit 11, mitochondrial</fullName>
    </recommendedName>
    <alternativeName>
        <fullName evidence="15">Complex I-ESSS</fullName>
    </alternativeName>
    <alternativeName>
        <fullName evidence="14">NADH-ubiquinone oxidoreductase ESSS subunit</fullName>
    </alternativeName>
</protein>
<evidence type="ECO:0000256" key="1">
    <source>
        <dbReference type="ARBA" id="ARBA00003195"/>
    </source>
</evidence>
<dbReference type="PANTHER" id="PTHR13327">
    <property type="entry name" value="NADH-UBIQUINONE OXIDOREDUCTASE ESSS SUBUNIT, MITOCHONDRIAL PRECURSOR"/>
    <property type="match status" value="1"/>
</dbReference>
<evidence type="ECO:0000256" key="15">
    <source>
        <dbReference type="ARBA" id="ARBA00031387"/>
    </source>
</evidence>
<evidence type="ECO:0000256" key="17">
    <source>
        <dbReference type="SAM" id="Phobius"/>
    </source>
</evidence>
<evidence type="ECO:0000256" key="2">
    <source>
        <dbReference type="ARBA" id="ARBA00004434"/>
    </source>
</evidence>
<evidence type="ECO:0000256" key="7">
    <source>
        <dbReference type="ARBA" id="ARBA00022692"/>
    </source>
</evidence>
<evidence type="ECO:0000256" key="3">
    <source>
        <dbReference type="ARBA" id="ARBA00008915"/>
    </source>
</evidence>
<evidence type="ECO:0000256" key="9">
    <source>
        <dbReference type="ARBA" id="ARBA00022946"/>
    </source>
</evidence>
<dbReference type="OrthoDB" id="5917019at2759"/>
<dbReference type="AlphaFoldDB" id="A0A210QSD5"/>
<dbReference type="GO" id="GO:0005743">
    <property type="term" value="C:mitochondrial inner membrane"/>
    <property type="evidence" value="ECO:0007669"/>
    <property type="project" value="UniProtKB-SubCell"/>
</dbReference>
<evidence type="ECO:0000256" key="12">
    <source>
        <dbReference type="ARBA" id="ARBA00023128"/>
    </source>
</evidence>
<evidence type="ECO:0000256" key="5">
    <source>
        <dbReference type="ARBA" id="ARBA00022448"/>
    </source>
</evidence>
<keyword evidence="19" id="KW-1185">Reference proteome</keyword>
<comment type="function">
    <text evidence="1">Accessory subunit of the mitochondrial membrane respiratory chain NADH dehydrogenase (Complex I), that is believed not to be involved in catalysis. Complex I functions in the transfer of electrons from NADH to the respiratory chain. The immediate electron acceptor for the enzyme is believed to be ubiquinone.</text>
</comment>
<dbReference type="PANTHER" id="PTHR13327:SF0">
    <property type="entry name" value="NADH DEHYDROGENASE [UBIQUINONE] 1 BETA SUBCOMPLEX SUBUNIT 11, MITOCHONDRIAL"/>
    <property type="match status" value="1"/>
</dbReference>
<evidence type="ECO:0000256" key="6">
    <source>
        <dbReference type="ARBA" id="ARBA00022660"/>
    </source>
</evidence>
<evidence type="ECO:0000313" key="18">
    <source>
        <dbReference type="EMBL" id="OWF51642.1"/>
    </source>
</evidence>
<dbReference type="Proteomes" id="UP000242188">
    <property type="component" value="Unassembled WGS sequence"/>
</dbReference>
<organism evidence="18 19">
    <name type="scientific">Mizuhopecten yessoensis</name>
    <name type="common">Japanese scallop</name>
    <name type="synonym">Patinopecten yessoensis</name>
    <dbReference type="NCBI Taxonomy" id="6573"/>
    <lineage>
        <taxon>Eukaryota</taxon>
        <taxon>Metazoa</taxon>
        <taxon>Spiralia</taxon>
        <taxon>Lophotrochozoa</taxon>
        <taxon>Mollusca</taxon>
        <taxon>Bivalvia</taxon>
        <taxon>Autobranchia</taxon>
        <taxon>Pteriomorphia</taxon>
        <taxon>Pectinida</taxon>
        <taxon>Pectinoidea</taxon>
        <taxon>Pectinidae</taxon>
        <taxon>Mizuhopecten</taxon>
    </lineage>
</organism>
<keyword evidence="12" id="KW-0496">Mitochondrion</keyword>
<sequence length="165" mass="19214">MATFLRTAVRARNLLAVSRQSRRLVQPSLWISTSKKNKDGINATIEEIDTSREDELKRLEEHFADQDPNSDKNWMSFGHDEVDRDYDTFAHNMTLFTSVTLSVVLIFFFSYCPDHKLNDWSMREAHLELARREKLGLPLIDRNIVDPSNIVLPPEEELEGVRIRL</sequence>
<name>A0A210QSD5_MIZYE</name>
<accession>A0A210QSD5</accession>
<keyword evidence="8" id="KW-0999">Mitochondrion inner membrane</keyword>
<keyword evidence="7 17" id="KW-0812">Transmembrane</keyword>
<evidence type="ECO:0000256" key="16">
    <source>
        <dbReference type="ARBA" id="ARBA00046528"/>
    </source>
</evidence>
<keyword evidence="18" id="KW-0830">Ubiquinone</keyword>
<dbReference type="STRING" id="6573.A0A210QSD5"/>
<evidence type="ECO:0000256" key="13">
    <source>
        <dbReference type="ARBA" id="ARBA00023136"/>
    </source>
</evidence>
<evidence type="ECO:0000256" key="11">
    <source>
        <dbReference type="ARBA" id="ARBA00022989"/>
    </source>
</evidence>
<dbReference type="EMBL" id="NEDP02002179">
    <property type="protein sequence ID" value="OWF51642.1"/>
    <property type="molecule type" value="Genomic_DNA"/>
</dbReference>
<dbReference type="InterPro" id="IPR019329">
    <property type="entry name" value="NADH_UbQ_OxRdtase_ESSS_su"/>
</dbReference>
<keyword evidence="9" id="KW-0809">Transit peptide</keyword>
<keyword evidence="13 17" id="KW-0472">Membrane</keyword>
<keyword evidence="10" id="KW-0249">Electron transport</keyword>
<comment type="caution">
    <text evidence="18">The sequence shown here is derived from an EMBL/GenBank/DDBJ whole genome shotgun (WGS) entry which is preliminary data.</text>
</comment>
<keyword evidence="11 17" id="KW-1133">Transmembrane helix</keyword>
<comment type="subunit">
    <text evidence="16">Complex I is composed of 45 different subunits. Interacts with BCAP31.</text>
</comment>
<evidence type="ECO:0000256" key="8">
    <source>
        <dbReference type="ARBA" id="ARBA00022792"/>
    </source>
</evidence>
<proteinExistence type="inferred from homology"/>
<evidence type="ECO:0000256" key="4">
    <source>
        <dbReference type="ARBA" id="ARBA00018632"/>
    </source>
</evidence>
<evidence type="ECO:0000313" key="19">
    <source>
        <dbReference type="Proteomes" id="UP000242188"/>
    </source>
</evidence>
<evidence type="ECO:0000256" key="14">
    <source>
        <dbReference type="ARBA" id="ARBA00030753"/>
    </source>
</evidence>
<gene>
    <name evidence="18" type="ORF">KP79_PYT11705</name>
</gene>
<comment type="subcellular location">
    <subcellularLocation>
        <location evidence="2">Mitochondrion inner membrane</location>
        <topology evidence="2">Single-pass membrane protein</topology>
    </subcellularLocation>
</comment>
<reference evidence="18 19" key="1">
    <citation type="journal article" date="2017" name="Nat. Ecol. Evol.">
        <title>Scallop genome provides insights into evolution of bilaterian karyotype and development.</title>
        <authorList>
            <person name="Wang S."/>
            <person name="Zhang J."/>
            <person name="Jiao W."/>
            <person name="Li J."/>
            <person name="Xun X."/>
            <person name="Sun Y."/>
            <person name="Guo X."/>
            <person name="Huan P."/>
            <person name="Dong B."/>
            <person name="Zhang L."/>
            <person name="Hu X."/>
            <person name="Sun X."/>
            <person name="Wang J."/>
            <person name="Zhao C."/>
            <person name="Wang Y."/>
            <person name="Wang D."/>
            <person name="Huang X."/>
            <person name="Wang R."/>
            <person name="Lv J."/>
            <person name="Li Y."/>
            <person name="Zhang Z."/>
            <person name="Liu B."/>
            <person name="Lu W."/>
            <person name="Hui Y."/>
            <person name="Liang J."/>
            <person name="Zhou Z."/>
            <person name="Hou R."/>
            <person name="Li X."/>
            <person name="Liu Y."/>
            <person name="Li H."/>
            <person name="Ning X."/>
            <person name="Lin Y."/>
            <person name="Zhao L."/>
            <person name="Xing Q."/>
            <person name="Dou J."/>
            <person name="Li Y."/>
            <person name="Mao J."/>
            <person name="Guo H."/>
            <person name="Dou H."/>
            <person name="Li T."/>
            <person name="Mu C."/>
            <person name="Jiang W."/>
            <person name="Fu Q."/>
            <person name="Fu X."/>
            <person name="Miao Y."/>
            <person name="Liu J."/>
            <person name="Yu Q."/>
            <person name="Li R."/>
            <person name="Liao H."/>
            <person name="Li X."/>
            <person name="Kong Y."/>
            <person name="Jiang Z."/>
            <person name="Chourrout D."/>
            <person name="Li R."/>
            <person name="Bao Z."/>
        </authorList>
    </citation>
    <scope>NUCLEOTIDE SEQUENCE [LARGE SCALE GENOMIC DNA]</scope>
    <source>
        <strain evidence="18 19">PY_sf001</strain>
    </source>
</reference>
<comment type="similarity">
    <text evidence="3">Belongs to the complex I NDUFB11 subunit family.</text>
</comment>